<reference evidence="1 2" key="1">
    <citation type="journal article" date="2015" name="Genome Biol.">
        <title>Comparative genomics of Steinernema reveals deeply conserved gene regulatory networks.</title>
        <authorList>
            <person name="Dillman A.R."/>
            <person name="Macchietto M."/>
            <person name="Porter C.F."/>
            <person name="Rogers A."/>
            <person name="Williams B."/>
            <person name="Antoshechkin I."/>
            <person name="Lee M.M."/>
            <person name="Goodwin Z."/>
            <person name="Lu X."/>
            <person name="Lewis E.E."/>
            <person name="Goodrich-Blair H."/>
            <person name="Stock S.P."/>
            <person name="Adams B.J."/>
            <person name="Sternberg P.W."/>
            <person name="Mortazavi A."/>
        </authorList>
    </citation>
    <scope>NUCLEOTIDE SEQUENCE [LARGE SCALE GENOMIC DNA]</scope>
    <source>
        <strain evidence="1 2">ALL</strain>
    </source>
</reference>
<reference evidence="1 2" key="2">
    <citation type="journal article" date="2019" name="G3 (Bethesda)">
        <title>Hybrid Assembly of the Genome of the Entomopathogenic Nematode Steinernema carpocapsae Identifies the X-Chromosome.</title>
        <authorList>
            <person name="Serra L."/>
            <person name="Macchietto M."/>
            <person name="Macias-Munoz A."/>
            <person name="McGill C.J."/>
            <person name="Rodriguez I.M."/>
            <person name="Rodriguez B."/>
            <person name="Murad R."/>
            <person name="Mortazavi A."/>
        </authorList>
    </citation>
    <scope>NUCLEOTIDE SEQUENCE [LARGE SCALE GENOMIC DNA]</scope>
    <source>
        <strain evidence="1 2">ALL</strain>
    </source>
</reference>
<evidence type="ECO:0000313" key="1">
    <source>
        <dbReference type="EMBL" id="TKR60546.1"/>
    </source>
</evidence>
<organism evidence="1 2">
    <name type="scientific">Steinernema carpocapsae</name>
    <name type="common">Entomopathogenic nematode</name>
    <dbReference type="NCBI Taxonomy" id="34508"/>
    <lineage>
        <taxon>Eukaryota</taxon>
        <taxon>Metazoa</taxon>
        <taxon>Ecdysozoa</taxon>
        <taxon>Nematoda</taxon>
        <taxon>Chromadorea</taxon>
        <taxon>Rhabditida</taxon>
        <taxon>Tylenchina</taxon>
        <taxon>Panagrolaimomorpha</taxon>
        <taxon>Strongyloidoidea</taxon>
        <taxon>Steinernematidae</taxon>
        <taxon>Steinernema</taxon>
    </lineage>
</organism>
<proteinExistence type="predicted"/>
<comment type="caution">
    <text evidence="1">The sequence shown here is derived from an EMBL/GenBank/DDBJ whole genome shotgun (WGS) entry which is preliminary data.</text>
</comment>
<keyword evidence="2" id="KW-1185">Reference proteome</keyword>
<evidence type="ECO:0000313" key="2">
    <source>
        <dbReference type="Proteomes" id="UP000298663"/>
    </source>
</evidence>
<dbReference type="EMBL" id="AZBU02000011">
    <property type="protein sequence ID" value="TKR60546.1"/>
    <property type="molecule type" value="Genomic_DNA"/>
</dbReference>
<dbReference type="Proteomes" id="UP000298663">
    <property type="component" value="Unassembled WGS sequence"/>
</dbReference>
<protein>
    <submittedName>
        <fullName evidence="1">Uncharacterized protein</fullName>
    </submittedName>
</protein>
<dbReference type="AlphaFoldDB" id="A0A4U5LWI1"/>
<gene>
    <name evidence="1" type="ORF">L596_027778</name>
</gene>
<sequence>MLLKGFSEIRSWNEVLGACVRGEANDGKDEFERKLGQKGKVEDKVNLKKMWVFQERKNEKHPELEV</sequence>
<accession>A0A4U5LWI1</accession>
<name>A0A4U5LWI1_STECR</name>